<feature type="transmembrane region" description="Helical" evidence="1">
    <location>
        <begin position="42"/>
        <end position="60"/>
    </location>
</feature>
<organism evidence="2 3">
    <name type="scientific">Micrococcoides hystricis</name>
    <dbReference type="NCBI Taxonomy" id="1572761"/>
    <lineage>
        <taxon>Bacteria</taxon>
        <taxon>Bacillati</taxon>
        <taxon>Actinomycetota</taxon>
        <taxon>Actinomycetes</taxon>
        <taxon>Micrococcales</taxon>
        <taxon>Micrococcaceae</taxon>
        <taxon>Micrococcoides</taxon>
    </lineage>
</organism>
<reference evidence="2 3" key="1">
    <citation type="submission" date="2024-09" db="EMBL/GenBank/DDBJ databases">
        <authorList>
            <person name="Sun Q."/>
            <person name="Mori K."/>
        </authorList>
    </citation>
    <scope>NUCLEOTIDE SEQUENCE [LARGE SCALE GENOMIC DNA]</scope>
    <source>
        <strain evidence="2 3">NCAIM B.02604</strain>
    </source>
</reference>
<keyword evidence="1" id="KW-0472">Membrane</keyword>
<keyword evidence="1" id="KW-1133">Transmembrane helix</keyword>
<dbReference type="RefSeq" id="WP_377460165.1">
    <property type="nucleotide sequence ID" value="NZ_JBHLUB010000031.1"/>
</dbReference>
<accession>A0ABV6PCC4</accession>
<keyword evidence="1" id="KW-0812">Transmembrane</keyword>
<feature type="transmembrane region" description="Helical" evidence="1">
    <location>
        <begin position="99"/>
        <end position="118"/>
    </location>
</feature>
<evidence type="ECO:0000313" key="2">
    <source>
        <dbReference type="EMBL" id="MFC0582762.1"/>
    </source>
</evidence>
<name>A0ABV6PCC4_9MICC</name>
<gene>
    <name evidence="2" type="ORF">ACFFFR_10305</name>
</gene>
<evidence type="ECO:0000256" key="1">
    <source>
        <dbReference type="SAM" id="Phobius"/>
    </source>
</evidence>
<evidence type="ECO:0008006" key="4">
    <source>
        <dbReference type="Google" id="ProtNLM"/>
    </source>
</evidence>
<sequence>MTAVAHTPDTASKPTMTLGILGGLSAGAAGLTYMIGTLGMHPAAMTMLPVFVIASFMPAVRLLQGTPELRALYATTFVAVILSAALALVVAPLMAPTSALFMAAAVFVIGAALTVVTYRRHVQLEN</sequence>
<feature type="transmembrane region" description="Helical" evidence="1">
    <location>
        <begin position="72"/>
        <end position="93"/>
    </location>
</feature>
<proteinExistence type="predicted"/>
<comment type="caution">
    <text evidence="2">The sequence shown here is derived from an EMBL/GenBank/DDBJ whole genome shotgun (WGS) entry which is preliminary data.</text>
</comment>
<keyword evidence="3" id="KW-1185">Reference proteome</keyword>
<feature type="transmembrane region" description="Helical" evidence="1">
    <location>
        <begin position="16"/>
        <end position="36"/>
    </location>
</feature>
<dbReference type="Proteomes" id="UP001589862">
    <property type="component" value="Unassembled WGS sequence"/>
</dbReference>
<dbReference type="EMBL" id="JBHLUB010000031">
    <property type="protein sequence ID" value="MFC0582762.1"/>
    <property type="molecule type" value="Genomic_DNA"/>
</dbReference>
<protein>
    <recommendedName>
        <fullName evidence="4">DUF3147 family protein</fullName>
    </recommendedName>
</protein>
<evidence type="ECO:0000313" key="3">
    <source>
        <dbReference type="Proteomes" id="UP001589862"/>
    </source>
</evidence>